<accession>A0A811LI84</accession>
<dbReference type="EMBL" id="CAJFCW020000006">
    <property type="protein sequence ID" value="CAG9123724.1"/>
    <property type="molecule type" value="Genomic_DNA"/>
</dbReference>
<feature type="transmembrane region" description="Helical" evidence="1">
    <location>
        <begin position="150"/>
        <end position="167"/>
    </location>
</feature>
<feature type="transmembrane region" description="Helical" evidence="1">
    <location>
        <begin position="70"/>
        <end position="94"/>
    </location>
</feature>
<feature type="transmembrane region" description="Helical" evidence="1">
    <location>
        <begin position="34"/>
        <end position="58"/>
    </location>
</feature>
<name>A0A811LI84_9BILA</name>
<feature type="transmembrane region" description="Helical" evidence="1">
    <location>
        <begin position="106"/>
        <end position="129"/>
    </location>
</feature>
<evidence type="ECO:0000313" key="3">
    <source>
        <dbReference type="Proteomes" id="UP000614601"/>
    </source>
</evidence>
<dbReference type="PANTHER" id="PTHR23021:SF11">
    <property type="entry name" value="SERPENTINE RECEPTOR, CLASS T"/>
    <property type="match status" value="1"/>
</dbReference>
<dbReference type="AlphaFoldDB" id="A0A811LI84"/>
<organism evidence="2 3">
    <name type="scientific">Bursaphelenchus okinawaensis</name>
    <dbReference type="NCBI Taxonomy" id="465554"/>
    <lineage>
        <taxon>Eukaryota</taxon>
        <taxon>Metazoa</taxon>
        <taxon>Ecdysozoa</taxon>
        <taxon>Nematoda</taxon>
        <taxon>Chromadorea</taxon>
        <taxon>Rhabditida</taxon>
        <taxon>Tylenchina</taxon>
        <taxon>Tylenchomorpha</taxon>
        <taxon>Aphelenchoidea</taxon>
        <taxon>Aphelenchoididae</taxon>
        <taxon>Bursaphelenchus</taxon>
    </lineage>
</organism>
<dbReference type="PANTHER" id="PTHR23021">
    <property type="entry name" value="SERPENTINE RECEPTOR, CLASS T"/>
    <property type="match status" value="1"/>
</dbReference>
<dbReference type="SUPFAM" id="SSF81321">
    <property type="entry name" value="Family A G protein-coupled receptor-like"/>
    <property type="match status" value="1"/>
</dbReference>
<keyword evidence="3" id="KW-1185">Reference proteome</keyword>
<keyword evidence="1" id="KW-0472">Membrane</keyword>
<protein>
    <recommendedName>
        <fullName evidence="4">G_PROTEIN_RECEP_F1_2 domain-containing protein</fullName>
    </recommendedName>
</protein>
<reference evidence="2" key="1">
    <citation type="submission" date="2020-09" db="EMBL/GenBank/DDBJ databases">
        <authorList>
            <person name="Kikuchi T."/>
        </authorList>
    </citation>
    <scope>NUCLEOTIDE SEQUENCE</scope>
    <source>
        <strain evidence="2">SH1</strain>
    </source>
</reference>
<dbReference type="EMBL" id="CAJFDH010000006">
    <property type="protein sequence ID" value="CAD5227844.1"/>
    <property type="molecule type" value="Genomic_DNA"/>
</dbReference>
<feature type="transmembrane region" description="Helical" evidence="1">
    <location>
        <begin position="202"/>
        <end position="224"/>
    </location>
</feature>
<dbReference type="Proteomes" id="UP000614601">
    <property type="component" value="Unassembled WGS sequence"/>
</dbReference>
<dbReference type="OrthoDB" id="5875846at2759"/>
<evidence type="ECO:0008006" key="4">
    <source>
        <dbReference type="Google" id="ProtNLM"/>
    </source>
</evidence>
<keyword evidence="1" id="KW-1133">Transmembrane helix</keyword>
<dbReference type="Proteomes" id="UP000783686">
    <property type="component" value="Unassembled WGS sequence"/>
</dbReference>
<evidence type="ECO:0000313" key="2">
    <source>
        <dbReference type="EMBL" id="CAD5227844.1"/>
    </source>
</evidence>
<dbReference type="Pfam" id="PF10321">
    <property type="entry name" value="7TM_GPCR_Srt"/>
    <property type="match status" value="1"/>
</dbReference>
<sequence length="244" mass="27824">MEVYIFKPEFYAEWYNCSQLTQEEWHLIGVRRPYSAIILGILGGAFSIMYIPFVFIMTKPKFMRLSCYKIMFCLGFIDAGTIFIAVGICGYFTYNGGVYCTMPNSIYLVGVAGMSSWCGSCLLCAILALNRCLDLCSPSYHELLFDGIRTWYWIGLTALYMVLIAWFETPILYHSRYAAGFYDPFVGAPVEKHNLFINYTHVFNNVLVIIIMSVLYAILCVYVLKEGSKMSKTKKNVGVFILFG</sequence>
<dbReference type="InterPro" id="IPR019425">
    <property type="entry name" value="7TM_GPCR_serpentine_rcpt_Srt"/>
</dbReference>
<evidence type="ECO:0000256" key="1">
    <source>
        <dbReference type="SAM" id="Phobius"/>
    </source>
</evidence>
<keyword evidence="1" id="KW-0812">Transmembrane</keyword>
<gene>
    <name evidence="2" type="ORF">BOKJ2_LOCUS12376</name>
</gene>
<proteinExistence type="predicted"/>
<comment type="caution">
    <text evidence="2">The sequence shown here is derived from an EMBL/GenBank/DDBJ whole genome shotgun (WGS) entry which is preliminary data.</text>
</comment>
<dbReference type="Gene3D" id="1.20.1070.10">
    <property type="entry name" value="Rhodopsin 7-helix transmembrane proteins"/>
    <property type="match status" value="1"/>
</dbReference>